<keyword evidence="5" id="KW-0143">Chaperone</keyword>
<dbReference type="InterPro" id="IPR036316">
    <property type="entry name" value="Pili_assmbl_chap_C_dom_sf"/>
</dbReference>
<evidence type="ECO:0000313" key="7">
    <source>
        <dbReference type="EMBL" id="SUE06728.1"/>
    </source>
</evidence>
<reference evidence="7 8" key="1">
    <citation type="submission" date="2018-06" db="EMBL/GenBank/DDBJ databases">
        <authorList>
            <consortium name="Pathogen Informatics"/>
            <person name="Doyle S."/>
        </authorList>
    </citation>
    <scope>NUCLEOTIDE SEQUENCE [LARGE SCALE GENOMIC DNA]</scope>
    <source>
        <strain evidence="7 8">NCTC9381</strain>
    </source>
</reference>
<evidence type="ECO:0000256" key="4">
    <source>
        <dbReference type="ARBA" id="ARBA00022764"/>
    </source>
</evidence>
<organism evidence="7 8">
    <name type="scientific">Enterobacter agglomerans</name>
    <name type="common">Erwinia herbicola</name>
    <name type="synonym">Pantoea agglomerans</name>
    <dbReference type="NCBI Taxonomy" id="549"/>
    <lineage>
        <taxon>Bacteria</taxon>
        <taxon>Pseudomonadati</taxon>
        <taxon>Pseudomonadota</taxon>
        <taxon>Gammaproteobacteria</taxon>
        <taxon>Enterobacterales</taxon>
        <taxon>Erwiniaceae</taxon>
        <taxon>Pantoea</taxon>
        <taxon>Pantoea agglomerans group</taxon>
    </lineage>
</organism>
<dbReference type="PANTHER" id="PTHR30251">
    <property type="entry name" value="PILUS ASSEMBLY CHAPERONE"/>
    <property type="match status" value="1"/>
</dbReference>
<comment type="similarity">
    <text evidence="2">Belongs to the periplasmic pilus chaperone family.</text>
</comment>
<protein>
    <submittedName>
        <fullName evidence="7">Chaperone protein fimC</fullName>
    </submittedName>
</protein>
<dbReference type="GO" id="GO:0030288">
    <property type="term" value="C:outer membrane-bounded periplasmic space"/>
    <property type="evidence" value="ECO:0007669"/>
    <property type="project" value="InterPro"/>
</dbReference>
<gene>
    <name evidence="7" type="primary">fimC_3</name>
    <name evidence="7" type="ORF">NCTC9381_05591</name>
</gene>
<evidence type="ECO:0000256" key="5">
    <source>
        <dbReference type="ARBA" id="ARBA00023186"/>
    </source>
</evidence>
<dbReference type="Proteomes" id="UP000254640">
    <property type="component" value="Unassembled WGS sequence"/>
</dbReference>
<dbReference type="EMBL" id="UGSO01000002">
    <property type="protein sequence ID" value="SUE06728.1"/>
    <property type="molecule type" value="Genomic_DNA"/>
</dbReference>
<dbReference type="InterPro" id="IPR013783">
    <property type="entry name" value="Ig-like_fold"/>
</dbReference>
<proteinExistence type="inferred from homology"/>
<accession>A0A379LTI9</accession>
<dbReference type="Pfam" id="PF00345">
    <property type="entry name" value="PapD_N"/>
    <property type="match status" value="1"/>
</dbReference>
<feature type="domain" description="Pili assembly chaperone N-terminal" evidence="6">
    <location>
        <begin position="29"/>
        <end position="152"/>
    </location>
</feature>
<dbReference type="PANTHER" id="PTHR30251:SF7">
    <property type="entry name" value="FIMBRIAE CHAPARONE"/>
    <property type="match status" value="1"/>
</dbReference>
<evidence type="ECO:0000313" key="8">
    <source>
        <dbReference type="Proteomes" id="UP000254640"/>
    </source>
</evidence>
<dbReference type="PRINTS" id="PR00969">
    <property type="entry name" value="CHAPERONPILI"/>
</dbReference>
<comment type="subcellular location">
    <subcellularLocation>
        <location evidence="1">Periplasm</location>
    </subcellularLocation>
</comment>
<dbReference type="InterPro" id="IPR001829">
    <property type="entry name" value="Pili_assmbl_chaperone_bac"/>
</dbReference>
<keyword evidence="4" id="KW-0574">Periplasm</keyword>
<evidence type="ECO:0000256" key="1">
    <source>
        <dbReference type="ARBA" id="ARBA00004418"/>
    </source>
</evidence>
<dbReference type="Gene3D" id="2.60.40.10">
    <property type="entry name" value="Immunoglobulins"/>
    <property type="match status" value="2"/>
</dbReference>
<name>A0A379LTI9_ENTAG</name>
<dbReference type="AlphaFoldDB" id="A0A379LTI9"/>
<dbReference type="InterPro" id="IPR016147">
    <property type="entry name" value="Pili_assmbl_chaperone_N"/>
</dbReference>
<dbReference type="GO" id="GO:0071555">
    <property type="term" value="P:cell wall organization"/>
    <property type="evidence" value="ECO:0007669"/>
    <property type="project" value="InterPro"/>
</dbReference>
<evidence type="ECO:0000256" key="3">
    <source>
        <dbReference type="ARBA" id="ARBA00022729"/>
    </source>
</evidence>
<evidence type="ECO:0000256" key="2">
    <source>
        <dbReference type="ARBA" id="ARBA00007399"/>
    </source>
</evidence>
<dbReference type="InterPro" id="IPR050643">
    <property type="entry name" value="Periplasmic_pilus_chap"/>
</dbReference>
<keyword evidence="3" id="KW-0732">Signal</keyword>
<keyword evidence="8" id="KW-1185">Reference proteome</keyword>
<dbReference type="RefSeq" id="WP_062759133.1">
    <property type="nucleotide sequence ID" value="NZ_CP077368.1"/>
</dbReference>
<evidence type="ECO:0000259" key="6">
    <source>
        <dbReference type="Pfam" id="PF00345"/>
    </source>
</evidence>
<dbReference type="GeneID" id="66827535"/>
<dbReference type="InterPro" id="IPR008962">
    <property type="entry name" value="PapD-like_sf"/>
</dbReference>
<sequence length="244" mass="27852">MRNYKLLSVFSNVFIAATFILSLKSFAAVNVDKTRLIFNSSDMTQTINLYNNSSSPAVVQLWTDDQDINVSPDESKTPVIVLPPVLKILPNEKRSLRVILTTRKELTSDRESLYWLNIYQIPSIIKSKDRDMNKIFFPLRLRLKVFVRPAHLGSPSFDDMQKLKFIKRGAELRVVNPTAWYASLNVSIPGFKKISKIMITPLAEASIQTEREITEDKINYEVIGDSGFSDMHTTKITSLYDSLK</sequence>
<dbReference type="SUPFAM" id="SSF49354">
    <property type="entry name" value="PapD-like"/>
    <property type="match status" value="1"/>
</dbReference>
<dbReference type="NCBIfam" id="NF011782">
    <property type="entry name" value="PRK15246.1"/>
    <property type="match status" value="1"/>
</dbReference>
<dbReference type="SUPFAM" id="SSF49584">
    <property type="entry name" value="Periplasmic chaperone C-domain"/>
    <property type="match status" value="1"/>
</dbReference>